<dbReference type="PANTHER" id="PTHR47260:SF3">
    <property type="entry name" value="THIOESTERASE FAMILY PROTEIN (AFU_ORTHOLOGUE AFUA_7G03960)"/>
    <property type="match status" value="1"/>
</dbReference>
<dbReference type="InterPro" id="IPR052061">
    <property type="entry name" value="PTE-AB_protein"/>
</dbReference>
<sequence>MDFTLEDIPDDEIARRRAVFEPLVASVRDLVDAVIRTEVDDDVIADARRTVADVVDTLRARQMDGSYGVRYTSDLVGMAWGNAVMGMRNAIAPPVHSEPDGRGVRATFTLGAAYEGPPGHVHGGVCALVLDQVLGEAAAVDNEASYTGTIEFRYLRPTPLGRLVARAEIVERVGRKKTVRGTLSDAEGVTVEAEGLFIVPKDPPTVGVR</sequence>
<dbReference type="RefSeq" id="WP_007236788.1">
    <property type="nucleotide sequence ID" value="NZ_BAFB01000009.1"/>
</dbReference>
<dbReference type="InterPro" id="IPR006683">
    <property type="entry name" value="Thioestr_dom"/>
</dbReference>
<accession>H5TGB2</accession>
<evidence type="ECO:0000313" key="2">
    <source>
        <dbReference type="EMBL" id="GAB32520.1"/>
    </source>
</evidence>
<name>H5TGB2_GORO1</name>
<dbReference type="InterPro" id="IPR029069">
    <property type="entry name" value="HotDog_dom_sf"/>
</dbReference>
<dbReference type="Gene3D" id="3.10.129.10">
    <property type="entry name" value="Hotdog Thioesterase"/>
    <property type="match status" value="1"/>
</dbReference>
<gene>
    <name evidence="2" type="ORF">GOOTI_009_00200</name>
</gene>
<dbReference type="Pfam" id="PF03061">
    <property type="entry name" value="4HBT"/>
    <property type="match status" value="1"/>
</dbReference>
<evidence type="ECO:0000313" key="3">
    <source>
        <dbReference type="Proteomes" id="UP000005038"/>
    </source>
</evidence>
<dbReference type="Proteomes" id="UP000005038">
    <property type="component" value="Unassembled WGS sequence"/>
</dbReference>
<dbReference type="OrthoDB" id="5242242at2"/>
<dbReference type="CDD" id="cd03443">
    <property type="entry name" value="PaaI_thioesterase"/>
    <property type="match status" value="1"/>
</dbReference>
<dbReference type="PANTHER" id="PTHR47260">
    <property type="entry name" value="UPF0644 PROTEIN PB2B4.06"/>
    <property type="match status" value="1"/>
</dbReference>
<dbReference type="SUPFAM" id="SSF54637">
    <property type="entry name" value="Thioesterase/thiol ester dehydrase-isomerase"/>
    <property type="match status" value="1"/>
</dbReference>
<evidence type="ECO:0000259" key="1">
    <source>
        <dbReference type="Pfam" id="PF03061"/>
    </source>
</evidence>
<comment type="caution">
    <text evidence="2">The sequence shown here is derived from an EMBL/GenBank/DDBJ whole genome shotgun (WGS) entry which is preliminary data.</text>
</comment>
<feature type="domain" description="Thioesterase" evidence="1">
    <location>
        <begin position="119"/>
        <end position="190"/>
    </location>
</feature>
<keyword evidence="3" id="KW-1185">Reference proteome</keyword>
<dbReference type="AlphaFoldDB" id="H5TGB2"/>
<reference evidence="2" key="1">
    <citation type="submission" date="2012-02" db="EMBL/GenBank/DDBJ databases">
        <title>Whole genome shotgun sequence of Gordonia otitidis NBRC 100426.</title>
        <authorList>
            <person name="Yoshida I."/>
            <person name="Hosoyama A."/>
            <person name="Tsuchikane K."/>
            <person name="Katsumata H."/>
            <person name="Yamazaki S."/>
            <person name="Fujita N."/>
        </authorList>
    </citation>
    <scope>NUCLEOTIDE SEQUENCE [LARGE SCALE GENOMIC DNA]</scope>
    <source>
        <strain evidence="2">NBRC 100426</strain>
    </source>
</reference>
<dbReference type="EMBL" id="BAFB01000009">
    <property type="protein sequence ID" value="GAB32520.1"/>
    <property type="molecule type" value="Genomic_DNA"/>
</dbReference>
<protein>
    <recommendedName>
        <fullName evidence="1">Thioesterase domain-containing protein</fullName>
    </recommendedName>
</protein>
<organism evidence="2 3">
    <name type="scientific">Gordonia otitidis (strain DSM 44809 / CCUG 52243 / JCM 12355 / NBRC 100426 / IFM 10032)</name>
    <dbReference type="NCBI Taxonomy" id="1108044"/>
    <lineage>
        <taxon>Bacteria</taxon>
        <taxon>Bacillati</taxon>
        <taxon>Actinomycetota</taxon>
        <taxon>Actinomycetes</taxon>
        <taxon>Mycobacteriales</taxon>
        <taxon>Gordoniaceae</taxon>
        <taxon>Gordonia</taxon>
    </lineage>
</organism>
<proteinExistence type="predicted"/>
<dbReference type="STRING" id="1108044.GOOTI_009_00200"/>